<feature type="region of interest" description="Disordered" evidence="10">
    <location>
        <begin position="546"/>
        <end position="576"/>
    </location>
</feature>
<comment type="function">
    <text evidence="9">Catalyzes the ATP-dependent amination of UTP to CTP with either L-glutamine or ammonia as the source of nitrogen. Regulates intracellular CTP levels through interactions with the four ribonucleotide triphosphates.</text>
</comment>
<keyword evidence="14" id="KW-1185">Reference proteome</keyword>
<evidence type="ECO:0000313" key="14">
    <source>
        <dbReference type="Proteomes" id="UP001500751"/>
    </source>
</evidence>
<feature type="binding site" evidence="9">
    <location>
        <position position="16"/>
    </location>
    <ligand>
        <name>CTP</name>
        <dbReference type="ChEBI" id="CHEBI:37563"/>
        <note>allosteric inhibitor</note>
    </ligand>
</feature>
<feature type="domain" description="Glutamine amidotransferase" evidence="11">
    <location>
        <begin position="304"/>
        <end position="536"/>
    </location>
</feature>
<feature type="binding site" evidence="9">
    <location>
        <position position="143"/>
    </location>
    <ligand>
        <name>Mg(2+)</name>
        <dbReference type="ChEBI" id="CHEBI:18420"/>
    </ligand>
</feature>
<feature type="active site" description="Nucleophile; for glutamine hydrolysis" evidence="9">
    <location>
        <position position="384"/>
    </location>
</feature>
<evidence type="ECO:0000256" key="6">
    <source>
        <dbReference type="ARBA" id="ARBA00022962"/>
    </source>
</evidence>
<comment type="catalytic activity">
    <reaction evidence="9">
        <text>L-glutamine + H2O = L-glutamate + NH4(+)</text>
        <dbReference type="Rhea" id="RHEA:15889"/>
        <dbReference type="ChEBI" id="CHEBI:15377"/>
        <dbReference type="ChEBI" id="CHEBI:28938"/>
        <dbReference type="ChEBI" id="CHEBI:29985"/>
        <dbReference type="ChEBI" id="CHEBI:58359"/>
    </reaction>
</comment>
<feature type="domain" description="CTP synthase N-terminal" evidence="12">
    <location>
        <begin position="6"/>
        <end position="269"/>
    </location>
</feature>
<evidence type="ECO:0000259" key="11">
    <source>
        <dbReference type="Pfam" id="PF00117"/>
    </source>
</evidence>
<evidence type="ECO:0000256" key="9">
    <source>
        <dbReference type="HAMAP-Rule" id="MF_01227"/>
    </source>
</evidence>
<evidence type="ECO:0000259" key="12">
    <source>
        <dbReference type="Pfam" id="PF06418"/>
    </source>
</evidence>
<comment type="caution">
    <text evidence="13">The sequence shown here is derived from an EMBL/GenBank/DDBJ whole genome shotgun (WGS) entry which is preliminary data.</text>
</comment>
<comment type="miscellaneous">
    <text evidence="9">CTPSs have evolved a hybrid strategy for distinguishing between UTP and CTP. The overlapping regions of the product feedback inhibitory and substrate sites recognize a common feature in both compounds, the triphosphate moiety. To differentiate isosteric substrate and product pyrimidine rings, an additional pocket far from the expected kinase/ligase catalytic site, specifically recognizes the cytosine and ribose portions of the product inhibitor.</text>
</comment>
<feature type="binding site" evidence="9">
    <location>
        <position position="74"/>
    </location>
    <ligand>
        <name>ATP</name>
        <dbReference type="ChEBI" id="CHEBI:30616"/>
    </ligand>
</feature>
<comment type="subunit">
    <text evidence="9">Homotetramer.</text>
</comment>
<reference evidence="13 14" key="1">
    <citation type="journal article" date="2019" name="Int. J. Syst. Evol. Microbiol.">
        <title>The Global Catalogue of Microorganisms (GCM) 10K type strain sequencing project: providing services to taxonomists for standard genome sequencing and annotation.</title>
        <authorList>
            <consortium name="The Broad Institute Genomics Platform"/>
            <consortium name="The Broad Institute Genome Sequencing Center for Infectious Disease"/>
            <person name="Wu L."/>
            <person name="Ma J."/>
        </authorList>
    </citation>
    <scope>NUCLEOTIDE SEQUENCE [LARGE SCALE GENOMIC DNA]</scope>
    <source>
        <strain evidence="13 14">JCM 16014</strain>
    </source>
</reference>
<dbReference type="Pfam" id="PF00117">
    <property type="entry name" value="GATase"/>
    <property type="match status" value="1"/>
</dbReference>
<keyword evidence="9" id="KW-0479">Metal-binding</keyword>
<dbReference type="NCBIfam" id="TIGR00337">
    <property type="entry name" value="PyrG"/>
    <property type="match status" value="1"/>
</dbReference>
<dbReference type="SUPFAM" id="SSF52317">
    <property type="entry name" value="Class I glutamine amidotransferase-like"/>
    <property type="match status" value="1"/>
</dbReference>
<dbReference type="InterPro" id="IPR017926">
    <property type="entry name" value="GATASE"/>
</dbReference>
<feature type="binding site" evidence="9">
    <location>
        <position position="16"/>
    </location>
    <ligand>
        <name>UTP</name>
        <dbReference type="ChEBI" id="CHEBI:46398"/>
    </ligand>
</feature>
<dbReference type="Gene3D" id="3.40.50.300">
    <property type="entry name" value="P-loop containing nucleotide triphosphate hydrolases"/>
    <property type="match status" value="1"/>
</dbReference>
<comment type="similarity">
    <text evidence="2 9">Belongs to the CTP synthase family.</text>
</comment>
<keyword evidence="6 9" id="KW-0315">Glutamine amidotransferase</keyword>
<organism evidence="13 14">
    <name type="scientific">Catenulispora yoronensis</name>
    <dbReference type="NCBI Taxonomy" id="450799"/>
    <lineage>
        <taxon>Bacteria</taxon>
        <taxon>Bacillati</taxon>
        <taxon>Actinomycetota</taxon>
        <taxon>Actinomycetes</taxon>
        <taxon>Catenulisporales</taxon>
        <taxon>Catenulisporaceae</taxon>
        <taxon>Catenulispora</taxon>
    </lineage>
</organism>
<feature type="binding site" evidence="9">
    <location>
        <begin position="17"/>
        <end position="22"/>
    </location>
    <ligand>
        <name>ATP</name>
        <dbReference type="ChEBI" id="CHEBI:30616"/>
    </ligand>
</feature>
<evidence type="ECO:0000256" key="4">
    <source>
        <dbReference type="ARBA" id="ARBA00022741"/>
    </source>
</evidence>
<feature type="binding site" evidence="9">
    <location>
        <begin position="190"/>
        <end position="195"/>
    </location>
    <ligand>
        <name>CTP</name>
        <dbReference type="ChEBI" id="CHEBI:37563"/>
        <note>allosteric inhibitor</note>
    </ligand>
</feature>
<keyword evidence="9" id="KW-0460">Magnesium</keyword>
<proteinExistence type="inferred from homology"/>
<dbReference type="CDD" id="cd01746">
    <property type="entry name" value="GATase1_CTP_Synthase"/>
    <property type="match status" value="1"/>
</dbReference>
<feature type="binding site" evidence="9">
    <location>
        <begin position="385"/>
        <end position="388"/>
    </location>
    <ligand>
        <name>L-glutamine</name>
        <dbReference type="ChEBI" id="CHEBI:58359"/>
    </ligand>
</feature>
<gene>
    <name evidence="9" type="primary">pyrG</name>
    <name evidence="13" type="ORF">GCM10009839_80710</name>
</gene>
<dbReference type="CDD" id="cd03113">
    <property type="entry name" value="CTPS_N"/>
    <property type="match status" value="1"/>
</dbReference>
<dbReference type="InterPro" id="IPR033828">
    <property type="entry name" value="GATase1_CTP_Synthase"/>
</dbReference>
<dbReference type="InterPro" id="IPR017456">
    <property type="entry name" value="CTP_synthase_N"/>
</dbReference>
<feature type="active site" evidence="9">
    <location>
        <position position="519"/>
    </location>
</feature>
<dbReference type="RefSeq" id="WP_344671011.1">
    <property type="nucleotide sequence ID" value="NZ_BAAAQN010000072.1"/>
</dbReference>
<dbReference type="EC" id="6.3.4.2" evidence="9"/>
<dbReference type="HAMAP" id="MF_01227">
    <property type="entry name" value="PyrG"/>
    <property type="match status" value="1"/>
</dbReference>
<evidence type="ECO:0000313" key="13">
    <source>
        <dbReference type="EMBL" id="GAA2058679.1"/>
    </source>
</evidence>
<dbReference type="PROSITE" id="PS51273">
    <property type="entry name" value="GATASE_TYPE_1"/>
    <property type="match status" value="1"/>
</dbReference>
<feature type="binding site" evidence="9">
    <location>
        <position position="408"/>
    </location>
    <ligand>
        <name>L-glutamine</name>
        <dbReference type="ChEBI" id="CHEBI:58359"/>
    </ligand>
</feature>
<dbReference type="SUPFAM" id="SSF52540">
    <property type="entry name" value="P-loop containing nucleoside triphosphate hydrolases"/>
    <property type="match status" value="1"/>
</dbReference>
<comment type="caution">
    <text evidence="9">Lacks conserved residue(s) required for the propagation of feature annotation.</text>
</comment>
<evidence type="ECO:0000256" key="10">
    <source>
        <dbReference type="SAM" id="MobiDB-lite"/>
    </source>
</evidence>
<feature type="region of interest" description="Amidoligase domain" evidence="9">
    <location>
        <begin position="1"/>
        <end position="269"/>
    </location>
</feature>
<evidence type="ECO:0000256" key="2">
    <source>
        <dbReference type="ARBA" id="ARBA00007533"/>
    </source>
</evidence>
<dbReference type="Proteomes" id="UP001500751">
    <property type="component" value="Unassembled WGS sequence"/>
</dbReference>
<dbReference type="EMBL" id="BAAAQN010000072">
    <property type="protein sequence ID" value="GAA2058679.1"/>
    <property type="molecule type" value="Genomic_DNA"/>
</dbReference>
<dbReference type="PANTHER" id="PTHR11550">
    <property type="entry name" value="CTP SYNTHASE"/>
    <property type="match status" value="1"/>
</dbReference>
<dbReference type="NCBIfam" id="NF003792">
    <property type="entry name" value="PRK05380.1"/>
    <property type="match status" value="1"/>
</dbReference>
<protein>
    <recommendedName>
        <fullName evidence="9">CTP synthase</fullName>
        <ecNumber evidence="9">6.3.4.2</ecNumber>
    </recommendedName>
    <alternativeName>
        <fullName evidence="9">Cytidine 5'-triphosphate synthase</fullName>
    </alternativeName>
    <alternativeName>
        <fullName evidence="9">Cytidine triphosphate synthetase</fullName>
        <shortName evidence="9">CTP synthetase</shortName>
        <shortName evidence="9">CTPS</shortName>
    </alternativeName>
    <alternativeName>
        <fullName evidence="9">UTP--ammonia ligase</fullName>
    </alternativeName>
</protein>
<keyword evidence="7 9" id="KW-0665">Pyrimidine biosynthesis</keyword>
<accession>A0ABN2VEM2</accession>
<evidence type="ECO:0000256" key="7">
    <source>
        <dbReference type="ARBA" id="ARBA00022975"/>
    </source>
</evidence>
<evidence type="ECO:0000256" key="8">
    <source>
        <dbReference type="ARBA" id="ARBA00047781"/>
    </source>
</evidence>
<name>A0ABN2VEM2_9ACTN</name>
<dbReference type="InterPro" id="IPR004468">
    <property type="entry name" value="CTP_synthase"/>
</dbReference>
<dbReference type="InterPro" id="IPR029062">
    <property type="entry name" value="Class_I_gatase-like"/>
</dbReference>
<evidence type="ECO:0000256" key="5">
    <source>
        <dbReference type="ARBA" id="ARBA00022840"/>
    </source>
</evidence>
<dbReference type="Pfam" id="PF06418">
    <property type="entry name" value="CTP_synth_N"/>
    <property type="match status" value="1"/>
</dbReference>
<feature type="active site" evidence="9">
    <location>
        <position position="517"/>
    </location>
</feature>
<feature type="binding site" evidence="9">
    <location>
        <position position="244"/>
    </location>
    <ligand>
        <name>ATP</name>
        <dbReference type="ChEBI" id="CHEBI:30616"/>
    </ligand>
</feature>
<sequence length="576" mass="61430">MAHQTKHLFVTGGVASSLGKGLTASSLGALLKARGLRVTMQKLDPYLNVDPGTMNPFQHGEVFVTDDGAETDLDVGHYERFLDTDLHGSANVTTGQVYSAVIAKERRGEYLGDTVQVIPHITNEIKARIRRMGGEGVDIVITEVGGTVGDIESLPFLEAARQVRHEVGRDNVFFLHVSLVPYIGPSGEMKTKPTQHSVASLRSIGIQPDAIVCRADRPISQAIKRKISLMCDVDEEAVTAAVDAPSIYDIPKVLHTEGLDAYVVRRLGLPFRDVDWTQWDDLLRRVHEPDHDVTVALVGKYIDLPDAYLSVTEALRAGGFANSARVNIRWVPSDECASDEGAAKHLSDVDAVCVPGGFGVRGIEGKVNTVKFARENGIPLLGLCLGLQCIVIEGARNLAGIAAANSAEFDEATPDPVISTMADQRDIVAGQGDLGGTMRLGLYPAKLGEGTIVRELYDGAPYIEERHRHRYEVNNAYRPRLEQAGLVFSGTSPDGRLVEFVELSKDAHPFLVGTQAHPELRSRPTRPHPLFSGLIAAAVARSQGLGSSTGATGAGADAAAAGRSAGSAGTSGTSGS</sequence>
<comment type="pathway">
    <text evidence="1 9">Pyrimidine metabolism; CTP biosynthesis via de novo pathway; CTP from UDP: step 2/2.</text>
</comment>
<dbReference type="InterPro" id="IPR027417">
    <property type="entry name" value="P-loop_NTPase"/>
</dbReference>
<evidence type="ECO:0000256" key="3">
    <source>
        <dbReference type="ARBA" id="ARBA00022598"/>
    </source>
</evidence>
<comment type="catalytic activity">
    <reaction evidence="9">
        <text>UTP + NH4(+) + ATP = CTP + ADP + phosphate + 2 H(+)</text>
        <dbReference type="Rhea" id="RHEA:16597"/>
        <dbReference type="ChEBI" id="CHEBI:15378"/>
        <dbReference type="ChEBI" id="CHEBI:28938"/>
        <dbReference type="ChEBI" id="CHEBI:30616"/>
        <dbReference type="ChEBI" id="CHEBI:37563"/>
        <dbReference type="ChEBI" id="CHEBI:43474"/>
        <dbReference type="ChEBI" id="CHEBI:46398"/>
        <dbReference type="ChEBI" id="CHEBI:456216"/>
    </reaction>
</comment>
<feature type="binding site" evidence="9">
    <location>
        <position position="226"/>
    </location>
    <ligand>
        <name>UTP</name>
        <dbReference type="ChEBI" id="CHEBI:46398"/>
    </ligand>
</feature>
<feature type="binding site" evidence="9">
    <location>
        <position position="357"/>
    </location>
    <ligand>
        <name>L-glutamine</name>
        <dbReference type="ChEBI" id="CHEBI:58359"/>
    </ligand>
</feature>
<keyword evidence="4 9" id="KW-0547">Nucleotide-binding</keyword>
<feature type="binding site" evidence="9">
    <location>
        <position position="470"/>
    </location>
    <ligand>
        <name>L-glutamine</name>
        <dbReference type="ChEBI" id="CHEBI:58359"/>
    </ligand>
</feature>
<feature type="binding site" evidence="9">
    <location>
        <position position="74"/>
    </location>
    <ligand>
        <name>Mg(2+)</name>
        <dbReference type="ChEBI" id="CHEBI:18420"/>
    </ligand>
</feature>
<comment type="activity regulation">
    <text evidence="9">Allosterically activated by GTP, when glutamine is the substrate; GTP has no effect on the reaction when ammonia is the substrate. The allosteric effector GTP functions by stabilizing the protein conformation that binds the tetrahedral intermediate(s) formed during glutamine hydrolysis. Inhibited by the product CTP, via allosteric rather than competitive inhibition.</text>
</comment>
<feature type="binding site" evidence="9">
    <location>
        <begin position="150"/>
        <end position="152"/>
    </location>
    <ligand>
        <name>CTP</name>
        <dbReference type="ChEBI" id="CHEBI:37563"/>
        <note>allosteric inhibitor</note>
    </ligand>
</feature>
<keyword evidence="5 9" id="KW-0067">ATP-binding</keyword>
<comment type="catalytic activity">
    <reaction evidence="8 9">
        <text>UTP + L-glutamine + ATP + H2O = CTP + L-glutamate + ADP + phosphate + 2 H(+)</text>
        <dbReference type="Rhea" id="RHEA:26426"/>
        <dbReference type="ChEBI" id="CHEBI:15377"/>
        <dbReference type="ChEBI" id="CHEBI:15378"/>
        <dbReference type="ChEBI" id="CHEBI:29985"/>
        <dbReference type="ChEBI" id="CHEBI:30616"/>
        <dbReference type="ChEBI" id="CHEBI:37563"/>
        <dbReference type="ChEBI" id="CHEBI:43474"/>
        <dbReference type="ChEBI" id="CHEBI:46398"/>
        <dbReference type="ChEBI" id="CHEBI:58359"/>
        <dbReference type="ChEBI" id="CHEBI:456216"/>
        <dbReference type="EC" id="6.3.4.2"/>
    </reaction>
</comment>
<keyword evidence="3 9" id="KW-0436">Ligase</keyword>
<evidence type="ECO:0000256" key="1">
    <source>
        <dbReference type="ARBA" id="ARBA00005171"/>
    </source>
</evidence>
<feature type="binding site" evidence="9">
    <location>
        <position position="226"/>
    </location>
    <ligand>
        <name>CTP</name>
        <dbReference type="ChEBI" id="CHEBI:37563"/>
        <note>allosteric inhibitor</note>
    </ligand>
</feature>
<dbReference type="Gene3D" id="3.40.50.880">
    <property type="match status" value="1"/>
</dbReference>
<feature type="binding site" evidence="9">
    <location>
        <begin position="190"/>
        <end position="195"/>
    </location>
    <ligand>
        <name>UTP</name>
        <dbReference type="ChEBI" id="CHEBI:46398"/>
    </ligand>
</feature>
<dbReference type="PANTHER" id="PTHR11550:SF0">
    <property type="entry name" value="CTP SYNTHASE-RELATED"/>
    <property type="match status" value="1"/>
</dbReference>